<dbReference type="InterPro" id="IPR002372">
    <property type="entry name" value="PQQ_rpt_dom"/>
</dbReference>
<dbReference type="InterPro" id="IPR018391">
    <property type="entry name" value="PQQ_b-propeller_rpt"/>
</dbReference>
<dbReference type="AlphaFoldDB" id="A0A502E3D6"/>
<evidence type="ECO:0000256" key="2">
    <source>
        <dbReference type="ARBA" id="ARBA00004418"/>
    </source>
</evidence>
<gene>
    <name evidence="8" type="ORF">EAH82_05780</name>
</gene>
<evidence type="ECO:0000256" key="3">
    <source>
        <dbReference type="ARBA" id="ARBA00008156"/>
    </source>
</evidence>
<dbReference type="GO" id="GO:0042597">
    <property type="term" value="C:periplasmic space"/>
    <property type="evidence" value="ECO:0007669"/>
    <property type="project" value="UniProtKB-SubCell"/>
</dbReference>
<dbReference type="PANTHER" id="PTHR32303:SF10">
    <property type="entry name" value="OUTER MEMBRANE PROTEIN ASSEMBLY FACTOR BAMB"/>
    <property type="match status" value="1"/>
</dbReference>
<evidence type="ECO:0000256" key="6">
    <source>
        <dbReference type="SAM" id="SignalP"/>
    </source>
</evidence>
<dbReference type="SUPFAM" id="SSF49503">
    <property type="entry name" value="Cupredoxins"/>
    <property type="match status" value="1"/>
</dbReference>
<dbReference type="SUPFAM" id="SSF50998">
    <property type="entry name" value="Quinoprotein alcohol dehydrogenase-like"/>
    <property type="match status" value="1"/>
</dbReference>
<dbReference type="Gene3D" id="2.140.10.10">
    <property type="entry name" value="Quinoprotein alcohol dehydrogenase-like superfamily"/>
    <property type="match status" value="1"/>
</dbReference>
<feature type="domain" description="Pyrrolo-quinoline quinone repeat" evidence="7">
    <location>
        <begin position="518"/>
        <end position="578"/>
    </location>
</feature>
<comment type="caution">
    <text evidence="8">The sequence shown here is derived from an EMBL/GenBank/DDBJ whole genome shotgun (WGS) entry which is preliminary data.</text>
</comment>
<reference evidence="8 9" key="1">
    <citation type="journal article" date="2019" name="Environ. Microbiol.">
        <title>Species interactions and distinct microbial communities in high Arctic permafrost affected cryosols are associated with the CH4 and CO2 gas fluxes.</title>
        <authorList>
            <person name="Altshuler I."/>
            <person name="Hamel J."/>
            <person name="Turney S."/>
            <person name="Magnuson E."/>
            <person name="Levesque R."/>
            <person name="Greer C."/>
            <person name="Whyte L.G."/>
        </authorList>
    </citation>
    <scope>NUCLEOTIDE SEQUENCE [LARGE SCALE GENOMIC DNA]</scope>
    <source>
        <strain evidence="8 9">S06.C</strain>
    </source>
</reference>
<dbReference type="OrthoDB" id="9794322at2"/>
<keyword evidence="6" id="KW-0732">Signal</keyword>
<evidence type="ECO:0000256" key="1">
    <source>
        <dbReference type="ARBA" id="ARBA00001931"/>
    </source>
</evidence>
<feature type="region of interest" description="Disordered" evidence="5">
    <location>
        <begin position="30"/>
        <end position="51"/>
    </location>
</feature>
<dbReference type="Gene3D" id="2.60.40.420">
    <property type="entry name" value="Cupredoxins - blue copper proteins"/>
    <property type="match status" value="1"/>
</dbReference>
<dbReference type="InterPro" id="IPR011047">
    <property type="entry name" value="Quinoprotein_ADH-like_sf"/>
</dbReference>
<keyword evidence="4" id="KW-0560">Oxidoreductase</keyword>
<evidence type="ECO:0000313" key="8">
    <source>
        <dbReference type="EMBL" id="TPG30950.1"/>
    </source>
</evidence>
<protein>
    <submittedName>
        <fullName evidence="8">Dehydrogenase</fullName>
    </submittedName>
</protein>
<feature type="compositionally biased region" description="Pro residues" evidence="5">
    <location>
        <begin position="41"/>
        <end position="51"/>
    </location>
</feature>
<feature type="chain" id="PRO_5021397961" evidence="6">
    <location>
        <begin position="25"/>
        <end position="735"/>
    </location>
</feature>
<evidence type="ECO:0000256" key="4">
    <source>
        <dbReference type="ARBA" id="ARBA00023002"/>
    </source>
</evidence>
<evidence type="ECO:0000256" key="5">
    <source>
        <dbReference type="SAM" id="MobiDB-lite"/>
    </source>
</evidence>
<dbReference type="InterPro" id="IPR008972">
    <property type="entry name" value="Cupredoxin"/>
</dbReference>
<evidence type="ECO:0000259" key="7">
    <source>
        <dbReference type="Pfam" id="PF01011"/>
    </source>
</evidence>
<comment type="cofactor">
    <cofactor evidence="1">
        <name>pyrroloquinoline quinone</name>
        <dbReference type="ChEBI" id="CHEBI:58442"/>
    </cofactor>
</comment>
<dbReference type="EMBL" id="RCZI01000001">
    <property type="protein sequence ID" value="TPG30950.1"/>
    <property type="molecule type" value="Genomic_DNA"/>
</dbReference>
<feature type="signal peptide" evidence="6">
    <location>
        <begin position="1"/>
        <end position="24"/>
    </location>
</feature>
<dbReference type="SMART" id="SM00564">
    <property type="entry name" value="PQQ"/>
    <property type="match status" value="6"/>
</dbReference>
<accession>A0A502E3D6</accession>
<dbReference type="PANTHER" id="PTHR32303">
    <property type="entry name" value="QUINOPROTEIN ALCOHOL DEHYDROGENASE (CYTOCHROME C)"/>
    <property type="match status" value="1"/>
</dbReference>
<comment type="subcellular location">
    <subcellularLocation>
        <location evidence="2">Periplasm</location>
    </subcellularLocation>
</comment>
<comment type="similarity">
    <text evidence="3">Belongs to the bacterial PQQ dehydrogenase family.</text>
</comment>
<organism evidence="8 9">
    <name type="scientific">Variovorax guangxiensis</name>
    <dbReference type="NCBI Taxonomy" id="1775474"/>
    <lineage>
        <taxon>Bacteria</taxon>
        <taxon>Pseudomonadati</taxon>
        <taxon>Pseudomonadota</taxon>
        <taxon>Betaproteobacteria</taxon>
        <taxon>Burkholderiales</taxon>
        <taxon>Comamonadaceae</taxon>
        <taxon>Variovorax</taxon>
    </lineage>
</organism>
<dbReference type="Pfam" id="PF01011">
    <property type="entry name" value="PQQ"/>
    <property type="match status" value="2"/>
</dbReference>
<dbReference type="RefSeq" id="WP_140839421.1">
    <property type="nucleotide sequence ID" value="NZ_RCZI01000001.1"/>
</dbReference>
<dbReference type="Proteomes" id="UP000319212">
    <property type="component" value="Unassembled WGS sequence"/>
</dbReference>
<dbReference type="GO" id="GO:0016491">
    <property type="term" value="F:oxidoreductase activity"/>
    <property type="evidence" value="ECO:0007669"/>
    <property type="project" value="UniProtKB-KW"/>
</dbReference>
<name>A0A502E3D6_9BURK</name>
<feature type="domain" description="Pyrrolo-quinoline quinone repeat" evidence="7">
    <location>
        <begin position="73"/>
        <end position="486"/>
    </location>
</feature>
<sequence>MKRNTLAALLLSCGVIASPLLLNACGGSDDPPSADVGAGPGPGPGPVTEPPPPVVAAAADLKDCCTAGDKDFPKVGGNLGNQNYSSLKKIDKGQVTQLGGAWLNRIEGGLTTGTNQSTTVVVDGVIYIESALGNVIAVDGKTGATQWKWTTPHGVVTRRGVAVAKDLGLVYTLAGGNRLVALKKDTGEVAWTKQYPGNTDPAFLGAVQKVALVYHDKRLYIGTNDGNRGAAFSADASTGEVLTSFWGVPRVGEKGYDTWGGAPESDRTGATPWIHPAVDPELNMVYWTFGNARGGSSQNGSTRPGQNLFANSIVALDLKTGEYKWHFQSVHHDIWDMDNVMSPVLADVKIAGVDRKVVIYGSKTGMYYILDRKDGSAPLGIDEVAVKQDARQATWPTQPIPRQGAWTETCVVDEPLGGPIPGDPNRAVPNYAIGCLYDPHWDVPTLTMPGHGGGANWNHQSFSPATGLIYTGTGYVGAAHSLTESSNGLRPPGEYMSGAVVAVDASTNRVRWKKAMPYSLAHGNGILSTASGLIFIGQPDGNLIAMDGDNGNELWRFQTGAAISASPVTYEIDGEQYIAVYAGGTGIPYGDSAQRGDHLWAFKVAGTVPPAPTPTAPIVRRPVSGAAVEGAALPVPNTVVLARVQQAGTNAAGTTESTAVNAMTPTWMRVPANTEVTFLNPADNAHTHCATQFFEGRFNFKLTPGQSAKHTFDKPGEYFYNDCHSPRPTGKIVVY</sequence>
<proteinExistence type="inferred from homology"/>
<evidence type="ECO:0000313" key="9">
    <source>
        <dbReference type="Proteomes" id="UP000319212"/>
    </source>
</evidence>